<keyword evidence="4" id="KW-1185">Reference proteome</keyword>
<gene>
    <name evidence="3" type="ORF">LPC04_01470</name>
</gene>
<feature type="compositionally biased region" description="Basic and acidic residues" evidence="1">
    <location>
        <begin position="394"/>
        <end position="403"/>
    </location>
</feature>
<accession>A0A9X1YEF5</accession>
<dbReference type="InterPro" id="IPR052026">
    <property type="entry name" value="ExeA_AAA_ATPase_DNA-bind"/>
</dbReference>
<dbReference type="Gene3D" id="3.40.50.300">
    <property type="entry name" value="P-loop containing nucleotide triphosphate hydrolases"/>
    <property type="match status" value="1"/>
</dbReference>
<dbReference type="RefSeq" id="WP_275680403.1">
    <property type="nucleotide sequence ID" value="NZ_JAJLJH010000001.1"/>
</dbReference>
<reference evidence="3" key="1">
    <citation type="submission" date="2021-11" db="EMBL/GenBank/DDBJ databases">
        <title>BS-T2-15 a new species belonging to the Comamonadaceae family isolated from the soil of a French oak forest.</title>
        <authorList>
            <person name="Mieszkin S."/>
            <person name="Alain K."/>
        </authorList>
    </citation>
    <scope>NUCLEOTIDE SEQUENCE</scope>
    <source>
        <strain evidence="3">BS-T2-15</strain>
    </source>
</reference>
<feature type="domain" description="AAA+ ATPase" evidence="2">
    <location>
        <begin position="119"/>
        <end position="261"/>
    </location>
</feature>
<organism evidence="3 4">
    <name type="scientific">Scleromatobacter humisilvae</name>
    <dbReference type="NCBI Taxonomy" id="2897159"/>
    <lineage>
        <taxon>Bacteria</taxon>
        <taxon>Pseudomonadati</taxon>
        <taxon>Pseudomonadota</taxon>
        <taxon>Betaproteobacteria</taxon>
        <taxon>Burkholderiales</taxon>
        <taxon>Sphaerotilaceae</taxon>
        <taxon>Scleromatobacter</taxon>
    </lineage>
</organism>
<evidence type="ECO:0000256" key="1">
    <source>
        <dbReference type="SAM" id="MobiDB-lite"/>
    </source>
</evidence>
<comment type="caution">
    <text evidence="3">The sequence shown here is derived from an EMBL/GenBank/DDBJ whole genome shotgun (WGS) entry which is preliminary data.</text>
</comment>
<dbReference type="PANTHER" id="PTHR35894">
    <property type="entry name" value="GENERAL SECRETION PATHWAY PROTEIN A-RELATED"/>
    <property type="match status" value="1"/>
</dbReference>
<dbReference type="InterPro" id="IPR027417">
    <property type="entry name" value="P-loop_NTPase"/>
</dbReference>
<dbReference type="Pfam" id="PF13401">
    <property type="entry name" value="AAA_22"/>
    <property type="match status" value="1"/>
</dbReference>
<dbReference type="GO" id="GO:0016887">
    <property type="term" value="F:ATP hydrolysis activity"/>
    <property type="evidence" value="ECO:0007669"/>
    <property type="project" value="InterPro"/>
</dbReference>
<evidence type="ECO:0000259" key="2">
    <source>
        <dbReference type="SMART" id="SM00382"/>
    </source>
</evidence>
<sequence>MDRVSCAGWWRRACFSTVVRISVSWLRQEIRRRTREPAGHPRAAPTGSGLTLPGKVLLSRPNSSHAAPWSGGPPETSMYEAHFGLAELPFRIAPDPRFYVDAAPHRAAIRALLDRLGRGEDFTPLIGEFGMGKTTVARRLLEEADPARHVVAELPHVRVEGDELLDRIAEALGMRRAKGAPPMGALIPQFEALARDGRDAWLLVDEADSLSVGALNRLRKLSSVRVDGRAALHVFLVGRSAPAGIAELRRIGRPLNIGAPVRMGSLDAYDTREYILERLRRAGWAGRPLFDARTTAEIHARCLGSPGRINRLCGRMLLHLFMQGRHEIDLQVVCEVDELLHSELNGEPAALEMPPLPPPRPRADTAPPVLSTKVGDLDLDIQVPPAAPIKDVAPARRPAEPRRAVAVRPAPPVRRVPSPQRRGLPRSVAVVALLVCGGVLWHSILRVAGAYSEQSRFAAAAAAFSRQETAAAQTTTTSALQAGPAAGPIAPTPDALAAARRAIDEAPTGAGPAPSAAVAQSGPPDAAPAASVAGTAAHTPRTSPRRKIQTASAIKPAARPREQ</sequence>
<feature type="compositionally biased region" description="Low complexity" evidence="1">
    <location>
        <begin position="506"/>
        <end position="540"/>
    </location>
</feature>
<dbReference type="InterPro" id="IPR003593">
    <property type="entry name" value="AAA+_ATPase"/>
</dbReference>
<dbReference type="AlphaFoldDB" id="A0A9X1YEF5"/>
<dbReference type="EMBL" id="JAJLJH010000001">
    <property type="protein sequence ID" value="MCK9684371.1"/>
    <property type="molecule type" value="Genomic_DNA"/>
</dbReference>
<dbReference type="SUPFAM" id="SSF52540">
    <property type="entry name" value="P-loop containing nucleoside triphosphate hydrolases"/>
    <property type="match status" value="1"/>
</dbReference>
<dbReference type="InterPro" id="IPR049945">
    <property type="entry name" value="AAA_22"/>
</dbReference>
<feature type="region of interest" description="Disordered" evidence="1">
    <location>
        <begin position="34"/>
        <end position="73"/>
    </location>
</feature>
<evidence type="ECO:0000313" key="3">
    <source>
        <dbReference type="EMBL" id="MCK9684371.1"/>
    </source>
</evidence>
<proteinExistence type="predicted"/>
<dbReference type="Proteomes" id="UP001139353">
    <property type="component" value="Unassembled WGS sequence"/>
</dbReference>
<dbReference type="SMART" id="SM00382">
    <property type="entry name" value="AAA"/>
    <property type="match status" value="1"/>
</dbReference>
<protein>
    <submittedName>
        <fullName evidence="3">AAA family ATPase</fullName>
    </submittedName>
</protein>
<feature type="region of interest" description="Disordered" evidence="1">
    <location>
        <begin position="394"/>
        <end position="421"/>
    </location>
</feature>
<name>A0A9X1YEF5_9BURK</name>
<evidence type="ECO:0000313" key="4">
    <source>
        <dbReference type="Proteomes" id="UP001139353"/>
    </source>
</evidence>
<dbReference type="PANTHER" id="PTHR35894:SF7">
    <property type="entry name" value="GENERAL SECRETION PATHWAY PROTEIN A-RELATED"/>
    <property type="match status" value="1"/>
</dbReference>
<feature type="region of interest" description="Disordered" evidence="1">
    <location>
        <begin position="506"/>
        <end position="563"/>
    </location>
</feature>